<evidence type="ECO:0000256" key="11">
    <source>
        <dbReference type="ARBA" id="ARBA00022801"/>
    </source>
</evidence>
<comment type="catalytic activity">
    <reaction evidence="15">
        <text>L-seryl-[protein] + ATP = O-phospho-L-seryl-[protein] + ADP + H(+)</text>
        <dbReference type="Rhea" id="RHEA:17989"/>
        <dbReference type="Rhea" id="RHEA-COMP:9863"/>
        <dbReference type="Rhea" id="RHEA-COMP:11604"/>
        <dbReference type="ChEBI" id="CHEBI:15378"/>
        <dbReference type="ChEBI" id="CHEBI:29999"/>
        <dbReference type="ChEBI" id="CHEBI:30616"/>
        <dbReference type="ChEBI" id="CHEBI:83421"/>
        <dbReference type="ChEBI" id="CHEBI:456216"/>
        <dbReference type="EC" id="2.7.11.1"/>
    </reaction>
</comment>
<evidence type="ECO:0000256" key="2">
    <source>
        <dbReference type="ARBA" id="ARBA00004123"/>
    </source>
</evidence>
<keyword evidence="5" id="KW-0723">Serine/threonine-protein kinase</keyword>
<evidence type="ECO:0000256" key="6">
    <source>
        <dbReference type="ARBA" id="ARBA00022553"/>
    </source>
</evidence>
<dbReference type="Gene3D" id="3.30.200.20">
    <property type="entry name" value="Phosphorylase Kinase, domain 1"/>
    <property type="match status" value="1"/>
</dbReference>
<evidence type="ECO:0000256" key="3">
    <source>
        <dbReference type="ARBA" id="ARBA00010630"/>
    </source>
</evidence>
<accession>A0A9W8AXR8</accession>
<evidence type="ECO:0000256" key="12">
    <source>
        <dbReference type="ARBA" id="ARBA00022840"/>
    </source>
</evidence>
<dbReference type="InterPro" id="IPR008266">
    <property type="entry name" value="Tyr_kinase_AS"/>
</dbReference>
<keyword evidence="10 17" id="KW-0418">Kinase</keyword>
<name>A0A9W8AXR8_9FUNG</name>
<dbReference type="Pfam" id="PF00069">
    <property type="entry name" value="Pkinase"/>
    <property type="match status" value="1"/>
</dbReference>
<organism evidence="17 18">
    <name type="scientific">Dispira parvispora</name>
    <dbReference type="NCBI Taxonomy" id="1520584"/>
    <lineage>
        <taxon>Eukaryota</taxon>
        <taxon>Fungi</taxon>
        <taxon>Fungi incertae sedis</taxon>
        <taxon>Zoopagomycota</taxon>
        <taxon>Kickxellomycotina</taxon>
        <taxon>Dimargaritomycetes</taxon>
        <taxon>Dimargaritales</taxon>
        <taxon>Dimargaritaceae</taxon>
        <taxon>Dispira</taxon>
    </lineage>
</organism>
<evidence type="ECO:0000256" key="5">
    <source>
        <dbReference type="ARBA" id="ARBA00022527"/>
    </source>
</evidence>
<evidence type="ECO:0000256" key="10">
    <source>
        <dbReference type="ARBA" id="ARBA00022777"/>
    </source>
</evidence>
<dbReference type="GO" id="GO:0000408">
    <property type="term" value="C:EKC/KEOPS complex"/>
    <property type="evidence" value="ECO:0007669"/>
    <property type="project" value="UniProtKB-ARBA"/>
</dbReference>
<dbReference type="Proteomes" id="UP001150925">
    <property type="component" value="Unassembled WGS sequence"/>
</dbReference>
<dbReference type="GO" id="GO:0005634">
    <property type="term" value="C:nucleus"/>
    <property type="evidence" value="ECO:0007669"/>
    <property type="project" value="UniProtKB-SubCell"/>
</dbReference>
<comment type="catalytic activity">
    <reaction evidence="14">
        <text>L-threonyl-[protein] + ATP = O-phospho-L-threonyl-[protein] + ADP + H(+)</text>
        <dbReference type="Rhea" id="RHEA:46608"/>
        <dbReference type="Rhea" id="RHEA-COMP:11060"/>
        <dbReference type="Rhea" id="RHEA-COMP:11605"/>
        <dbReference type="ChEBI" id="CHEBI:15378"/>
        <dbReference type="ChEBI" id="CHEBI:30013"/>
        <dbReference type="ChEBI" id="CHEBI:30616"/>
        <dbReference type="ChEBI" id="CHEBI:61977"/>
        <dbReference type="ChEBI" id="CHEBI:456216"/>
        <dbReference type="EC" id="2.7.11.1"/>
    </reaction>
</comment>
<evidence type="ECO:0000256" key="14">
    <source>
        <dbReference type="ARBA" id="ARBA00047899"/>
    </source>
</evidence>
<evidence type="ECO:0000256" key="7">
    <source>
        <dbReference type="ARBA" id="ARBA00022679"/>
    </source>
</evidence>
<keyword evidence="8" id="KW-0819">tRNA processing</keyword>
<dbReference type="PANTHER" id="PTHR12209">
    <property type="entry name" value="NON-SPECIFIC SERINE/THREONINE PROTEIN KINASE"/>
    <property type="match status" value="1"/>
</dbReference>
<gene>
    <name evidence="17" type="primary">BUD32</name>
    <name evidence="17" type="ORF">IWQ62_001475</name>
</gene>
<dbReference type="PROSITE" id="PS50011">
    <property type="entry name" value="PROTEIN_KINASE_DOM"/>
    <property type="match status" value="1"/>
</dbReference>
<evidence type="ECO:0000256" key="8">
    <source>
        <dbReference type="ARBA" id="ARBA00022694"/>
    </source>
</evidence>
<comment type="subcellular location">
    <subcellularLocation>
        <location evidence="2">Nucleus</location>
    </subcellularLocation>
</comment>
<dbReference type="GO" id="GO:0005524">
    <property type="term" value="F:ATP binding"/>
    <property type="evidence" value="ECO:0007669"/>
    <property type="project" value="UniProtKB-KW"/>
</dbReference>
<protein>
    <recommendedName>
        <fullName evidence="4">non-specific serine/threonine protein kinase</fullName>
        <ecNumber evidence="4">2.7.11.1</ecNumber>
    </recommendedName>
</protein>
<dbReference type="NCBIfam" id="TIGR03724">
    <property type="entry name" value="arch_bud32"/>
    <property type="match status" value="1"/>
</dbReference>
<evidence type="ECO:0000256" key="9">
    <source>
        <dbReference type="ARBA" id="ARBA00022741"/>
    </source>
</evidence>
<keyword evidence="18" id="KW-1185">Reference proteome</keyword>
<dbReference type="FunFam" id="1.10.510.10:FF:000323">
    <property type="entry name" value="TP53-regulating kinase, putative"/>
    <property type="match status" value="1"/>
</dbReference>
<evidence type="ECO:0000256" key="15">
    <source>
        <dbReference type="ARBA" id="ARBA00048679"/>
    </source>
</evidence>
<dbReference type="PROSITE" id="PS00109">
    <property type="entry name" value="PROTEIN_KINASE_TYR"/>
    <property type="match status" value="1"/>
</dbReference>
<comment type="function">
    <text evidence="1">Component of the EKC/KEOPS complex that is required for the formation of a threonylcarbamoyl group on adenosine at position 37 (t(6)A37) in tRNAs that read codons beginning with adenine. The complex is probably involved in the transfer of the threonylcarbamoyl moiety of threonylcarbamoyl-AMP (TC-AMP) to the N6 group of A37. BUD32 has ATPase activity in the context of the EKC/KEOPS complex and likely plays a supporting role to the catalytic subunit KAE1. The EKC/KEOPS complex also promotes both telomere uncapping and telomere elongation. The complex is required for efficient recruitment of transcriptional coactivators.</text>
</comment>
<dbReference type="GO" id="GO:0070525">
    <property type="term" value="P:tRNA threonylcarbamoyladenosine metabolic process"/>
    <property type="evidence" value="ECO:0007669"/>
    <property type="project" value="TreeGrafter"/>
</dbReference>
<dbReference type="AlphaFoldDB" id="A0A9W8AXR8"/>
<reference evidence="17" key="1">
    <citation type="submission" date="2022-07" db="EMBL/GenBank/DDBJ databases">
        <title>Phylogenomic reconstructions and comparative analyses of Kickxellomycotina fungi.</title>
        <authorList>
            <person name="Reynolds N.K."/>
            <person name="Stajich J.E."/>
            <person name="Barry K."/>
            <person name="Grigoriev I.V."/>
            <person name="Crous P."/>
            <person name="Smith M.E."/>
        </authorList>
    </citation>
    <scope>NUCLEOTIDE SEQUENCE</scope>
    <source>
        <strain evidence="17">RSA 1196</strain>
    </source>
</reference>
<dbReference type="GO" id="GO:0004674">
    <property type="term" value="F:protein serine/threonine kinase activity"/>
    <property type="evidence" value="ECO:0007669"/>
    <property type="project" value="UniProtKB-KW"/>
</dbReference>
<dbReference type="OrthoDB" id="3399at2759"/>
<dbReference type="Gene3D" id="1.10.510.10">
    <property type="entry name" value="Transferase(Phosphotransferase) domain 1"/>
    <property type="match status" value="1"/>
</dbReference>
<dbReference type="InterPro" id="IPR000719">
    <property type="entry name" value="Prot_kinase_dom"/>
</dbReference>
<proteinExistence type="inferred from homology"/>
<keyword evidence="7 17" id="KW-0808">Transferase</keyword>
<keyword evidence="13" id="KW-0539">Nucleus</keyword>
<evidence type="ECO:0000256" key="1">
    <source>
        <dbReference type="ARBA" id="ARBA00003747"/>
    </source>
</evidence>
<dbReference type="GO" id="GO:0005829">
    <property type="term" value="C:cytosol"/>
    <property type="evidence" value="ECO:0007669"/>
    <property type="project" value="TreeGrafter"/>
</dbReference>
<dbReference type="EC" id="2.7.11.1" evidence="4"/>
<dbReference type="FunFam" id="3.30.200.20:FF:000201">
    <property type="entry name" value="TP53-regulating kinase isoform X1"/>
    <property type="match status" value="1"/>
</dbReference>
<keyword evidence="9" id="KW-0547">Nucleotide-binding</keyword>
<dbReference type="GO" id="GO:0008033">
    <property type="term" value="P:tRNA processing"/>
    <property type="evidence" value="ECO:0007669"/>
    <property type="project" value="UniProtKB-KW"/>
</dbReference>
<dbReference type="InterPro" id="IPR022495">
    <property type="entry name" value="Bud32"/>
</dbReference>
<feature type="domain" description="Protein kinase" evidence="16">
    <location>
        <begin position="1"/>
        <end position="212"/>
    </location>
</feature>
<dbReference type="SUPFAM" id="SSF56112">
    <property type="entry name" value="Protein kinase-like (PK-like)"/>
    <property type="match status" value="1"/>
</dbReference>
<evidence type="ECO:0000256" key="4">
    <source>
        <dbReference type="ARBA" id="ARBA00012513"/>
    </source>
</evidence>
<dbReference type="EMBL" id="JANBPY010000238">
    <property type="protein sequence ID" value="KAJ1968059.1"/>
    <property type="molecule type" value="Genomic_DNA"/>
</dbReference>
<dbReference type="PANTHER" id="PTHR12209:SF0">
    <property type="entry name" value="EKC_KEOPS COMPLEX SUBUNIT TP53RK"/>
    <property type="match status" value="1"/>
</dbReference>
<evidence type="ECO:0000256" key="13">
    <source>
        <dbReference type="ARBA" id="ARBA00023242"/>
    </source>
</evidence>
<comment type="similarity">
    <text evidence="3">Belongs to the protein kinase superfamily. BUD32 family.</text>
</comment>
<keyword evidence="11" id="KW-0378">Hydrolase</keyword>
<dbReference type="GO" id="GO:0016787">
    <property type="term" value="F:hydrolase activity"/>
    <property type="evidence" value="ECO:0007669"/>
    <property type="project" value="UniProtKB-KW"/>
</dbReference>
<evidence type="ECO:0000313" key="18">
    <source>
        <dbReference type="Proteomes" id="UP001150925"/>
    </source>
</evidence>
<dbReference type="InterPro" id="IPR011009">
    <property type="entry name" value="Kinase-like_dom_sf"/>
</dbReference>
<keyword evidence="6" id="KW-0597">Phosphoprotein</keyword>
<comment type="caution">
    <text evidence="17">The sequence shown here is derived from an EMBL/GenBank/DDBJ whole genome shotgun (WGS) entry which is preliminary data.</text>
</comment>
<evidence type="ECO:0000313" key="17">
    <source>
        <dbReference type="EMBL" id="KAJ1968059.1"/>
    </source>
</evidence>
<sequence length="212" mass="24115">MQLIQQGAEAKVYALTFYGKEAIAKERFPKTYRHPVLDKKLTARRVIQEARCLYRCQQAGIDTPALYYIDSNRNIIYMERIQGCTVKQYLLNQTDDKAACDGIAEKIGTTLATLHALDIIHGDLTTSNLYIRESTNSLVLIDFGLSFISNLVEDKAVDLYVLERAFLSTHPNSQALFDKIIQVYLKRSTTGKQVYARLEDVRLRGRKKSMVG</sequence>
<keyword evidence="12" id="KW-0067">ATP-binding</keyword>
<evidence type="ECO:0000259" key="16">
    <source>
        <dbReference type="PROSITE" id="PS50011"/>
    </source>
</evidence>